<name>A0ABS8V2J3_DATST</name>
<dbReference type="PANTHER" id="PTHR10887">
    <property type="entry name" value="DNA2/NAM7 HELICASE FAMILY"/>
    <property type="match status" value="1"/>
</dbReference>
<reference evidence="3 4" key="1">
    <citation type="journal article" date="2021" name="BMC Genomics">
        <title>Datura genome reveals duplications of psychoactive alkaloid biosynthetic genes and high mutation rate following tissue culture.</title>
        <authorList>
            <person name="Rajewski A."/>
            <person name="Carter-House D."/>
            <person name="Stajich J."/>
            <person name="Litt A."/>
        </authorList>
    </citation>
    <scope>NUCLEOTIDE SEQUENCE [LARGE SCALE GENOMIC DNA]</scope>
    <source>
        <strain evidence="3">AR-01</strain>
    </source>
</reference>
<evidence type="ECO:0000313" key="3">
    <source>
        <dbReference type="EMBL" id="MCD9640561.1"/>
    </source>
</evidence>
<evidence type="ECO:0000313" key="4">
    <source>
        <dbReference type="Proteomes" id="UP000823775"/>
    </source>
</evidence>
<organism evidence="3 4">
    <name type="scientific">Datura stramonium</name>
    <name type="common">Jimsonweed</name>
    <name type="synonym">Common thornapple</name>
    <dbReference type="NCBI Taxonomy" id="4076"/>
    <lineage>
        <taxon>Eukaryota</taxon>
        <taxon>Viridiplantae</taxon>
        <taxon>Streptophyta</taxon>
        <taxon>Embryophyta</taxon>
        <taxon>Tracheophyta</taxon>
        <taxon>Spermatophyta</taxon>
        <taxon>Magnoliopsida</taxon>
        <taxon>eudicotyledons</taxon>
        <taxon>Gunneridae</taxon>
        <taxon>Pentapetalae</taxon>
        <taxon>asterids</taxon>
        <taxon>lamiids</taxon>
        <taxon>Solanales</taxon>
        <taxon>Solanaceae</taxon>
        <taxon>Solanoideae</taxon>
        <taxon>Datureae</taxon>
        <taxon>Datura</taxon>
    </lineage>
</organism>
<dbReference type="InterPro" id="IPR045529">
    <property type="entry name" value="DUF6469"/>
</dbReference>
<proteinExistence type="predicted"/>
<dbReference type="CDD" id="cd18808">
    <property type="entry name" value="SF1_C_Upf1"/>
    <property type="match status" value="1"/>
</dbReference>
<comment type="caution">
    <text evidence="3">The sequence shown here is derived from an EMBL/GenBank/DDBJ whole genome shotgun (WGS) entry which is preliminary data.</text>
</comment>
<dbReference type="SUPFAM" id="SSF52540">
    <property type="entry name" value="P-loop containing nucleoside triphosphate hydrolases"/>
    <property type="match status" value="1"/>
</dbReference>
<protein>
    <recommendedName>
        <fullName evidence="5">DNA2/NAM7 helicase-like C-terminal domain-containing protein</fullName>
    </recommendedName>
</protein>
<dbReference type="Gene3D" id="3.40.50.300">
    <property type="entry name" value="P-loop containing nucleotide triphosphate hydrolases"/>
    <property type="match status" value="2"/>
</dbReference>
<sequence>MVERIPQSFESVDHYLGSFLLPLLEETRADIAASLKDIDKAPFAQLISFDEVKPNGSLVFDVTVDYWKNKCSDGRVPYRTSPGDIVVISKAKPEAATDLQQSGYWAFASVTDVSEKENQQDVSFKVRVPSCGFVKVACFHIVFLVNVMPFSRVWSALRMRKNLNLLEQVLCPVPEKQIERKCDVCSEYYRPVGEVTSGLLSNVATARVASHLVKLVRESYQNEFDTFCPLEDILLVGNKNSEDGEDITEISLDHRVNMLLKECEAVIPLPNRGLKHVVLAGDEYHLSAIDKSRISHEAGIGRSLFERLGSLGHAKHLLNVQYRMHPSISQFPNSIFYRKQILDAPDMYPGERLDNLGHRRNLVEVALVMQIVQGLFKALSTSKKKLRIGVISPYAAQVLAIQDRLGQKYNNHSHFEVNVKTIAGSIGFLSSLHWTNVALTRARCGSNCYSASSQFG</sequence>
<feature type="domain" description="DUF6469" evidence="2">
    <location>
        <begin position="42"/>
        <end position="163"/>
    </location>
</feature>
<feature type="domain" description="DNA2/NAM7 helicase-like C-terminal" evidence="1">
    <location>
        <begin position="358"/>
        <end position="422"/>
    </location>
</feature>
<evidence type="ECO:0000259" key="2">
    <source>
        <dbReference type="Pfam" id="PF20073"/>
    </source>
</evidence>
<feature type="domain" description="DNA2/NAM7 helicase-like C-terminal" evidence="1">
    <location>
        <begin position="301"/>
        <end position="347"/>
    </location>
</feature>
<dbReference type="InterPro" id="IPR041679">
    <property type="entry name" value="DNA2/NAM7-like_C"/>
</dbReference>
<evidence type="ECO:0000259" key="1">
    <source>
        <dbReference type="Pfam" id="PF13087"/>
    </source>
</evidence>
<dbReference type="InterPro" id="IPR047187">
    <property type="entry name" value="SF1_C_Upf1"/>
</dbReference>
<dbReference type="Pfam" id="PF13087">
    <property type="entry name" value="AAA_12"/>
    <property type="match status" value="2"/>
</dbReference>
<dbReference type="PANTHER" id="PTHR10887:SF496">
    <property type="entry name" value="UVRD-LIKE HELICASE ATP-BINDING DOMAIN-CONTAINING PROTEIN"/>
    <property type="match status" value="1"/>
</dbReference>
<gene>
    <name evidence="3" type="ORF">HAX54_025929</name>
</gene>
<keyword evidence="4" id="KW-1185">Reference proteome</keyword>
<dbReference type="Proteomes" id="UP000823775">
    <property type="component" value="Unassembled WGS sequence"/>
</dbReference>
<dbReference type="Pfam" id="PF20073">
    <property type="entry name" value="DUF6469"/>
    <property type="match status" value="1"/>
</dbReference>
<dbReference type="InterPro" id="IPR045055">
    <property type="entry name" value="DNA2/NAM7-like"/>
</dbReference>
<evidence type="ECO:0008006" key="5">
    <source>
        <dbReference type="Google" id="ProtNLM"/>
    </source>
</evidence>
<accession>A0ABS8V2J3</accession>
<dbReference type="EMBL" id="JACEIK010003150">
    <property type="protein sequence ID" value="MCD9640561.1"/>
    <property type="molecule type" value="Genomic_DNA"/>
</dbReference>
<dbReference type="InterPro" id="IPR027417">
    <property type="entry name" value="P-loop_NTPase"/>
</dbReference>